<gene>
    <name evidence="1" type="ORF">QVD17_05049</name>
</gene>
<keyword evidence="2" id="KW-1185">Reference proteome</keyword>
<accession>A0AAD8PA76</accession>
<protein>
    <submittedName>
        <fullName evidence="1">Uncharacterized protein</fullName>
    </submittedName>
</protein>
<reference evidence="1" key="1">
    <citation type="journal article" date="2023" name="bioRxiv">
        <title>Improved chromosome-level genome assembly for marigold (Tagetes erecta).</title>
        <authorList>
            <person name="Jiang F."/>
            <person name="Yuan L."/>
            <person name="Wang S."/>
            <person name="Wang H."/>
            <person name="Xu D."/>
            <person name="Wang A."/>
            <person name="Fan W."/>
        </authorList>
    </citation>
    <scope>NUCLEOTIDE SEQUENCE</scope>
    <source>
        <strain evidence="1">WSJ</strain>
        <tissue evidence="1">Leaf</tissue>
    </source>
</reference>
<name>A0AAD8PA76_TARER</name>
<evidence type="ECO:0000313" key="1">
    <source>
        <dbReference type="EMBL" id="KAK1439233.1"/>
    </source>
</evidence>
<dbReference type="Proteomes" id="UP001229421">
    <property type="component" value="Unassembled WGS sequence"/>
</dbReference>
<evidence type="ECO:0000313" key="2">
    <source>
        <dbReference type="Proteomes" id="UP001229421"/>
    </source>
</evidence>
<dbReference type="PANTHER" id="PTHR45098:SF1">
    <property type="entry name" value="DNAJ DOMAIN CONTAINING PROTEIN, EXPRESSED"/>
    <property type="match status" value="1"/>
</dbReference>
<proteinExistence type="predicted"/>
<dbReference type="EMBL" id="JAUHHV010000001">
    <property type="protein sequence ID" value="KAK1439233.1"/>
    <property type="molecule type" value="Genomic_DNA"/>
</dbReference>
<dbReference type="AlphaFoldDB" id="A0AAD8PA76"/>
<comment type="caution">
    <text evidence="1">The sequence shown here is derived from an EMBL/GenBank/DDBJ whole genome shotgun (WGS) entry which is preliminary data.</text>
</comment>
<dbReference type="PANTHER" id="PTHR45098">
    <property type="entry name" value="DNAJ DOMAIN CONTAINING PROTEIN, EXPRESSED"/>
    <property type="match status" value="1"/>
</dbReference>
<sequence length="182" mass="21670">MYDFVFCLCVAFKFFSVVMLVVAFAVDTIVKGNEFCCYFLSHVQWVVFNGYNIFKGRKKIWMLPLTTSPLCRCHLILKDEKARNVFHDFIRVKHQKLLRQSQQDLRRKQMMSDLEERERSAFAAHDRFAKAFKATSEEENVARKLKEEISKIRAMHANKFPPKVELEKQLAWVLMQRIRRIC</sequence>
<organism evidence="1 2">
    <name type="scientific">Tagetes erecta</name>
    <name type="common">African marigold</name>
    <dbReference type="NCBI Taxonomy" id="13708"/>
    <lineage>
        <taxon>Eukaryota</taxon>
        <taxon>Viridiplantae</taxon>
        <taxon>Streptophyta</taxon>
        <taxon>Embryophyta</taxon>
        <taxon>Tracheophyta</taxon>
        <taxon>Spermatophyta</taxon>
        <taxon>Magnoliopsida</taxon>
        <taxon>eudicotyledons</taxon>
        <taxon>Gunneridae</taxon>
        <taxon>Pentapetalae</taxon>
        <taxon>asterids</taxon>
        <taxon>campanulids</taxon>
        <taxon>Asterales</taxon>
        <taxon>Asteraceae</taxon>
        <taxon>Asteroideae</taxon>
        <taxon>Heliantheae alliance</taxon>
        <taxon>Tageteae</taxon>
        <taxon>Tagetes</taxon>
    </lineage>
</organism>